<dbReference type="PROSITE" id="PS50097">
    <property type="entry name" value="BTB"/>
    <property type="match status" value="1"/>
</dbReference>
<accession>A0A7D3V626</accession>
<dbReference type="Proteomes" id="UP000501395">
    <property type="component" value="Segment"/>
</dbReference>
<evidence type="ECO:0000313" key="2">
    <source>
        <dbReference type="Proteomes" id="UP000501395"/>
    </source>
</evidence>
<dbReference type="SUPFAM" id="SSF54695">
    <property type="entry name" value="POZ domain"/>
    <property type="match status" value="1"/>
</dbReference>
<proteinExistence type="predicted"/>
<protein>
    <submittedName>
        <fullName evidence="1">Uncharacterized protein</fullName>
    </submittedName>
</protein>
<sequence>MDSITITVGNLTIRSDLQTLVNKSSYFADILKCGNSTNNITLCDFQEDAIYRVIQFINNDIIEIRKYKRCRIHDMAR</sequence>
<dbReference type="InterPro" id="IPR011333">
    <property type="entry name" value="SKP1/BTB/POZ_sf"/>
</dbReference>
<name>A0A7D3V626_VACCV</name>
<reference evidence="1 2" key="1">
    <citation type="submission" date="2019-08" db="EMBL/GenBank/DDBJ databases">
        <authorList>
            <person name="Duggan A.T."/>
            <person name="Klunk J."/>
            <person name="Porter A.F."/>
            <person name="Dhody A.N."/>
            <person name="Hicks R."/>
            <person name="Smith G.L."/>
            <person name="Humphreys M."/>
            <person name="McCollum A.M."/>
            <person name="Davidson W.B."/>
            <person name="Wilkins K."/>
            <person name="Li Y."/>
            <person name="Burke A."/>
            <person name="Polasky H."/>
            <person name="Flanders L."/>
            <person name="Poinar D."/>
            <person name="Raphenya A.R."/>
            <person name="Lau T.T.Y."/>
            <person name="Alcock B."/>
            <person name="McArthur A.G."/>
            <person name="Golding G.B."/>
            <person name="Holmes E.C."/>
            <person name="Poinar H.N."/>
        </authorList>
    </citation>
    <scope>NUCLEOTIDE SEQUENCE [LARGE SCALE GENOMIC DNA]</scope>
    <source>
        <strain evidence="1">VK01</strain>
    </source>
</reference>
<organism evidence="1 2">
    <name type="scientific">Vaccinia virus</name>
    <name type="common">VACV</name>
    <name type="synonym">Orthopoxvirus vaccinia</name>
    <dbReference type="NCBI Taxonomy" id="10245"/>
    <lineage>
        <taxon>Viruses</taxon>
        <taxon>Varidnaviria</taxon>
        <taxon>Bamfordvirae</taxon>
        <taxon>Nucleocytoviricota</taxon>
        <taxon>Pokkesviricetes</taxon>
        <taxon>Chitovirales</taxon>
        <taxon>Poxviridae</taxon>
        <taxon>Chordopoxvirinae</taxon>
        <taxon>Orthopoxvirus</taxon>
    </lineage>
</organism>
<evidence type="ECO:0000313" key="1">
    <source>
        <dbReference type="EMBL" id="QKE61334.1"/>
    </source>
</evidence>
<dbReference type="EMBL" id="MN369532">
    <property type="protein sequence ID" value="QKE61334.1"/>
    <property type="molecule type" value="Genomic_DNA"/>
</dbReference>
<dbReference type="InterPro" id="IPR000210">
    <property type="entry name" value="BTB/POZ_dom"/>
</dbReference>